<dbReference type="EMBL" id="PVNL01000047">
    <property type="protein sequence ID" value="PRQ07902.1"/>
    <property type="molecule type" value="Genomic_DNA"/>
</dbReference>
<protein>
    <recommendedName>
        <fullName evidence="3">Leucine Rich repeats (2 copies)</fullName>
    </recommendedName>
</protein>
<organism evidence="1 2">
    <name type="scientific">Enhygromyxa salina</name>
    <dbReference type="NCBI Taxonomy" id="215803"/>
    <lineage>
        <taxon>Bacteria</taxon>
        <taxon>Pseudomonadati</taxon>
        <taxon>Myxococcota</taxon>
        <taxon>Polyangia</taxon>
        <taxon>Nannocystales</taxon>
        <taxon>Nannocystaceae</taxon>
        <taxon>Enhygromyxa</taxon>
    </lineage>
</organism>
<evidence type="ECO:0000313" key="1">
    <source>
        <dbReference type="EMBL" id="PRQ07902.1"/>
    </source>
</evidence>
<reference evidence="1 2" key="1">
    <citation type="submission" date="2018-03" db="EMBL/GenBank/DDBJ databases">
        <title>Draft Genome Sequences of the Obligatory Marine Myxobacteria Enhygromyxa salina SWB007.</title>
        <authorList>
            <person name="Poehlein A."/>
            <person name="Moghaddam J.A."/>
            <person name="Harms H."/>
            <person name="Alanjari M."/>
            <person name="Koenig G.M."/>
            <person name="Daniel R."/>
            <person name="Schaeberle T.F."/>
        </authorList>
    </citation>
    <scope>NUCLEOTIDE SEQUENCE [LARGE SCALE GENOMIC DNA]</scope>
    <source>
        <strain evidence="1 2">SWB007</strain>
    </source>
</reference>
<name>A0A2S9YS76_9BACT</name>
<gene>
    <name evidence="1" type="ORF">ENSA7_23410</name>
</gene>
<accession>A0A2S9YS76</accession>
<dbReference type="Gene3D" id="3.80.10.10">
    <property type="entry name" value="Ribonuclease Inhibitor"/>
    <property type="match status" value="1"/>
</dbReference>
<sequence>MEPVTLEDDLAEVRKAIKKDHEYAAADAITRLGTSRDDAALEMLLNAFEWARMRSCEPAKTALVASPHPDVSVRIEASLLELPDSELGQGLEELCLLDQYRVSGYAAAMLRRFGANGGKLRRLELPGCFGNLAPNTWNFDGGMDLPSLREVVLDGAATGDFFATLAHAWFLPQLTELSLASTYVFADRLDPLLSVDPLALERLSLRDCEGLRAELFEKVATSALVRNVKWLDVGGRTDLRGDTINRVSSQITDAMRAAGWPR</sequence>
<evidence type="ECO:0008006" key="3">
    <source>
        <dbReference type="Google" id="ProtNLM"/>
    </source>
</evidence>
<dbReference type="SUPFAM" id="SSF52047">
    <property type="entry name" value="RNI-like"/>
    <property type="match status" value="1"/>
</dbReference>
<dbReference type="InterPro" id="IPR032675">
    <property type="entry name" value="LRR_dom_sf"/>
</dbReference>
<dbReference type="AlphaFoldDB" id="A0A2S9YS76"/>
<dbReference type="Proteomes" id="UP000238823">
    <property type="component" value="Unassembled WGS sequence"/>
</dbReference>
<evidence type="ECO:0000313" key="2">
    <source>
        <dbReference type="Proteomes" id="UP000238823"/>
    </source>
</evidence>
<proteinExistence type="predicted"/>
<comment type="caution">
    <text evidence="1">The sequence shown here is derived from an EMBL/GenBank/DDBJ whole genome shotgun (WGS) entry which is preliminary data.</text>
</comment>